<dbReference type="SUPFAM" id="SSF56784">
    <property type="entry name" value="HAD-like"/>
    <property type="match status" value="1"/>
</dbReference>
<proteinExistence type="predicted"/>
<evidence type="ECO:0000313" key="6">
    <source>
        <dbReference type="Proteomes" id="UP000027644"/>
    </source>
</evidence>
<organism evidence="5 6">
    <name type="scientific">Snodgrassella alvi SCGC AB-598-J21</name>
    <dbReference type="NCBI Taxonomy" id="1385367"/>
    <lineage>
        <taxon>Bacteria</taxon>
        <taxon>Pseudomonadati</taxon>
        <taxon>Pseudomonadota</taxon>
        <taxon>Betaproteobacteria</taxon>
        <taxon>Neisseriales</taxon>
        <taxon>Neisseriaceae</taxon>
        <taxon>Snodgrassella</taxon>
    </lineage>
</organism>
<dbReference type="PANTHER" id="PTHR28181:SF2">
    <property type="entry name" value="PHOSPHORIC MONOESTER HYDROLASE"/>
    <property type="match status" value="1"/>
</dbReference>
<protein>
    <recommendedName>
        <fullName evidence="7">Phosphatase</fullName>
    </recommendedName>
</protein>
<dbReference type="GO" id="GO:0016791">
    <property type="term" value="F:phosphatase activity"/>
    <property type="evidence" value="ECO:0007669"/>
    <property type="project" value="InterPro"/>
</dbReference>
<keyword evidence="4" id="KW-0460">Magnesium</keyword>
<gene>
    <name evidence="5" type="ORF">SASC598J21_012180</name>
</gene>
<name>A0A074V746_9NEIS</name>
<dbReference type="NCBIfam" id="TIGR01489">
    <property type="entry name" value="DKMTPPase-SF"/>
    <property type="match status" value="1"/>
</dbReference>
<sequence length="248" mass="28201">MSCFFPVAESPQNHQSLFYANDLTQYSVLCDFDGTISEKDVTDTLLNHFGNEKCALFEQQWQQGLIGSRECMHQQIANMQASQAELDSVLAQIKIDPTFSEFISFAQSRNLNVHIVSDGLDYAIQSILKRYNLNFLPVFANRLLHNQQQDWALDFPYANDHCLKASGNCKCQHRRKLTGFQKIFYVGDGTSDFCVADKVDMVFAKDKLIDFCQQQRIAYYPIKNFGDVTAILPELLKAPTENSCLIPA</sequence>
<evidence type="ECO:0000256" key="3">
    <source>
        <dbReference type="ARBA" id="ARBA00022801"/>
    </source>
</evidence>
<dbReference type="InterPro" id="IPR016965">
    <property type="entry name" value="Pase_PHOSPHO-typ"/>
</dbReference>
<dbReference type="Pfam" id="PF06888">
    <property type="entry name" value="Put_Phosphatase"/>
    <property type="match status" value="1"/>
</dbReference>
<dbReference type="GO" id="GO:0046872">
    <property type="term" value="F:metal ion binding"/>
    <property type="evidence" value="ECO:0007669"/>
    <property type="project" value="UniProtKB-KW"/>
</dbReference>
<dbReference type="InterPro" id="IPR050849">
    <property type="entry name" value="HAD-like_hydrolase_phosphatase"/>
</dbReference>
<evidence type="ECO:0000313" key="5">
    <source>
        <dbReference type="EMBL" id="KEQ01001.1"/>
    </source>
</evidence>
<dbReference type="NCBIfam" id="TIGR01488">
    <property type="entry name" value="HAD-SF-IB"/>
    <property type="match status" value="1"/>
</dbReference>
<evidence type="ECO:0000256" key="4">
    <source>
        <dbReference type="ARBA" id="ARBA00022842"/>
    </source>
</evidence>
<dbReference type="InterPro" id="IPR023214">
    <property type="entry name" value="HAD_sf"/>
</dbReference>
<dbReference type="Proteomes" id="UP000027644">
    <property type="component" value="Unassembled WGS sequence"/>
</dbReference>
<evidence type="ECO:0008006" key="7">
    <source>
        <dbReference type="Google" id="ProtNLM"/>
    </source>
</evidence>
<dbReference type="PANTHER" id="PTHR28181">
    <property type="entry name" value="UPF0655 PROTEIN YCR015C"/>
    <property type="match status" value="1"/>
</dbReference>
<dbReference type="InterPro" id="IPR006384">
    <property type="entry name" value="HAD_hydro_PyrdxlP_Pase-like"/>
</dbReference>
<reference evidence="5 6" key="1">
    <citation type="journal article" date="2014" name="PLoS Genet.">
        <title>Hidden diversity in honey bee gut symbionts detected by single-cell genomics.</title>
        <authorList>
            <person name="Engel P."/>
            <person name="Stepanauskas R."/>
            <person name="Moran N."/>
        </authorList>
    </citation>
    <scope>NUCLEOTIDE SEQUENCE [LARGE SCALE GENOMIC DNA]</scope>
    <source>
        <strain evidence="5 6">SCGC AB-598-J21</strain>
    </source>
</reference>
<dbReference type="AlphaFoldDB" id="A0A074V746"/>
<evidence type="ECO:0000256" key="1">
    <source>
        <dbReference type="ARBA" id="ARBA00001946"/>
    </source>
</evidence>
<dbReference type="EMBL" id="AVQL01000439">
    <property type="protein sequence ID" value="KEQ01001.1"/>
    <property type="molecule type" value="Genomic_DNA"/>
</dbReference>
<dbReference type="Gene3D" id="3.40.50.1000">
    <property type="entry name" value="HAD superfamily/HAD-like"/>
    <property type="match status" value="1"/>
</dbReference>
<keyword evidence="2" id="KW-0479">Metal-binding</keyword>
<accession>A0A074V746</accession>
<evidence type="ECO:0000256" key="2">
    <source>
        <dbReference type="ARBA" id="ARBA00022723"/>
    </source>
</evidence>
<keyword evidence="3" id="KW-0378">Hydrolase</keyword>
<comment type="caution">
    <text evidence="5">The sequence shown here is derived from an EMBL/GenBank/DDBJ whole genome shotgun (WGS) entry which is preliminary data.</text>
</comment>
<dbReference type="Gene3D" id="3.90.1470.20">
    <property type="match status" value="1"/>
</dbReference>
<dbReference type="InterPro" id="IPR036412">
    <property type="entry name" value="HAD-like_sf"/>
</dbReference>
<comment type="cofactor">
    <cofactor evidence="1">
        <name>Mg(2+)</name>
        <dbReference type="ChEBI" id="CHEBI:18420"/>
    </cofactor>
</comment>